<dbReference type="PROSITE" id="PS00086">
    <property type="entry name" value="CYTOCHROME_P450"/>
    <property type="match status" value="1"/>
</dbReference>
<gene>
    <name evidence="4" type="ORF">C2E21_5440</name>
</gene>
<keyword evidence="3" id="KW-0472">Membrane</keyword>
<dbReference type="InterPro" id="IPR011044">
    <property type="entry name" value="Quino_amine_DH_bsu"/>
</dbReference>
<dbReference type="PRINTS" id="PR00463">
    <property type="entry name" value="EP450I"/>
</dbReference>
<feature type="region of interest" description="Disordered" evidence="2">
    <location>
        <begin position="11"/>
        <end position="85"/>
    </location>
</feature>
<dbReference type="PANTHER" id="PTHR31755">
    <property type="entry name" value="FOLATE RECEPTOR-LIKE"/>
    <property type="match status" value="1"/>
</dbReference>
<keyword evidence="1" id="KW-0479">Metal-binding</keyword>
<feature type="region of interest" description="Disordered" evidence="2">
    <location>
        <begin position="1043"/>
        <end position="1073"/>
    </location>
</feature>
<reference evidence="4 5" key="1">
    <citation type="journal article" date="2018" name="Plant J.">
        <title>Genome sequences of Chlorella sorokiniana UTEX 1602 and Micractinium conductrix SAG 241.80: implications to maltose excretion by a green alga.</title>
        <authorList>
            <person name="Arriola M.B."/>
            <person name="Velmurugan N."/>
            <person name="Zhang Y."/>
            <person name="Plunkett M.H."/>
            <person name="Hondzo H."/>
            <person name="Barney B.M."/>
        </authorList>
    </citation>
    <scope>NUCLEOTIDE SEQUENCE [LARGE SCALE GENOMIC DNA]</scope>
    <source>
        <strain evidence="5">UTEX 1602</strain>
    </source>
</reference>
<evidence type="ECO:0000256" key="3">
    <source>
        <dbReference type="SAM" id="Phobius"/>
    </source>
</evidence>
<comment type="cofactor">
    <cofactor evidence="1">
        <name>heme</name>
        <dbReference type="ChEBI" id="CHEBI:30413"/>
    </cofactor>
</comment>
<keyword evidence="3" id="KW-1133">Transmembrane helix</keyword>
<organism evidence="4 5">
    <name type="scientific">Chlorella sorokiniana</name>
    <name type="common">Freshwater green alga</name>
    <dbReference type="NCBI Taxonomy" id="3076"/>
    <lineage>
        <taxon>Eukaryota</taxon>
        <taxon>Viridiplantae</taxon>
        <taxon>Chlorophyta</taxon>
        <taxon>core chlorophytes</taxon>
        <taxon>Trebouxiophyceae</taxon>
        <taxon>Chlorellales</taxon>
        <taxon>Chlorellaceae</taxon>
        <taxon>Chlorella clade</taxon>
        <taxon>Chlorella</taxon>
    </lineage>
</organism>
<accession>A0A2P6TN73</accession>
<dbReference type="Pfam" id="PF05096">
    <property type="entry name" value="Glu_cyclase_2"/>
    <property type="match status" value="1"/>
</dbReference>
<proteinExistence type="predicted"/>
<keyword evidence="5" id="KW-1185">Reference proteome</keyword>
<dbReference type="Pfam" id="PF00067">
    <property type="entry name" value="p450"/>
    <property type="match status" value="2"/>
</dbReference>
<dbReference type="EMBL" id="LHPG02000010">
    <property type="protein sequence ID" value="PRW50773.1"/>
    <property type="molecule type" value="Genomic_DNA"/>
</dbReference>
<feature type="region of interest" description="Disordered" evidence="2">
    <location>
        <begin position="437"/>
        <end position="491"/>
    </location>
</feature>
<keyword evidence="3" id="KW-0812">Transmembrane</keyword>
<comment type="caution">
    <text evidence="4">The sequence shown here is derived from an EMBL/GenBank/DDBJ whole genome shotgun (WGS) entry which is preliminary data.</text>
</comment>
<keyword evidence="1" id="KW-0408">Iron</keyword>
<feature type="transmembrane region" description="Helical" evidence="3">
    <location>
        <begin position="784"/>
        <end position="805"/>
    </location>
</feature>
<dbReference type="Gene3D" id="1.10.630.10">
    <property type="entry name" value="Cytochrome P450"/>
    <property type="match status" value="2"/>
</dbReference>
<feature type="transmembrane region" description="Helical" evidence="3">
    <location>
        <begin position="411"/>
        <end position="431"/>
    </location>
</feature>
<dbReference type="Proteomes" id="UP000239899">
    <property type="component" value="Unassembled WGS sequence"/>
</dbReference>
<dbReference type="InterPro" id="IPR017972">
    <property type="entry name" value="Cyt_P450_CS"/>
</dbReference>
<dbReference type="GO" id="GO:0005506">
    <property type="term" value="F:iron ion binding"/>
    <property type="evidence" value="ECO:0007669"/>
    <property type="project" value="InterPro"/>
</dbReference>
<dbReference type="InterPro" id="IPR001128">
    <property type="entry name" value="Cyt_P450"/>
</dbReference>
<dbReference type="GO" id="GO:0016705">
    <property type="term" value="F:oxidoreductase activity, acting on paired donors, with incorporation or reduction of molecular oxygen"/>
    <property type="evidence" value="ECO:0007669"/>
    <property type="project" value="InterPro"/>
</dbReference>
<dbReference type="PANTHER" id="PTHR31755:SF3">
    <property type="entry name" value="EXOCYST COMPLEX COMPONENT SEC6"/>
    <property type="match status" value="1"/>
</dbReference>
<evidence type="ECO:0000313" key="5">
    <source>
        <dbReference type="Proteomes" id="UP000239899"/>
    </source>
</evidence>
<protein>
    <submittedName>
        <fullName evidence="4">Glutamine cyclotransferase</fullName>
    </submittedName>
</protein>
<dbReference type="InterPro" id="IPR040320">
    <property type="entry name" value="At4g37920-like"/>
</dbReference>
<dbReference type="InterPro" id="IPR036396">
    <property type="entry name" value="Cyt_P450_sf"/>
</dbReference>
<dbReference type="GO" id="GO:0004497">
    <property type="term" value="F:monooxygenase activity"/>
    <property type="evidence" value="ECO:0007669"/>
    <property type="project" value="InterPro"/>
</dbReference>
<dbReference type="InterPro" id="IPR002401">
    <property type="entry name" value="Cyt_P450_E_grp-I"/>
</dbReference>
<evidence type="ECO:0000256" key="2">
    <source>
        <dbReference type="SAM" id="MobiDB-lite"/>
    </source>
</evidence>
<feature type="compositionally biased region" description="Low complexity" evidence="2">
    <location>
        <begin position="439"/>
        <end position="479"/>
    </location>
</feature>
<dbReference type="SUPFAM" id="SSF48264">
    <property type="entry name" value="Cytochrome P450"/>
    <property type="match status" value="1"/>
</dbReference>
<feature type="compositionally biased region" description="Low complexity" evidence="2">
    <location>
        <begin position="1058"/>
        <end position="1073"/>
    </location>
</feature>
<dbReference type="OrthoDB" id="3945418at2759"/>
<dbReference type="PRINTS" id="PR00385">
    <property type="entry name" value="P450"/>
</dbReference>
<evidence type="ECO:0000256" key="1">
    <source>
        <dbReference type="PIRSR" id="PIRSR602401-1"/>
    </source>
</evidence>
<sequence>MQAVRAVAAAAAAAAAAPPRRHNAATLRPQVRPAAAGTRLRAIPDPSSSSSNGVGDADGEIVTSTRRRRGAAAPPAGGGSLKQEAIQSNREVSDKLIDVFQQKKPTEWRKLIAYSKQWPVLAQGVLDRIEERAAAAAEAGEEEEQLALRRLGRRLATVHEELRMYQQLIDKFRAAPSSDWEGLVSLNRNTLSGEFFKYLDLRIKAAHDAAAEQEALLALAAQLAALVEAYDRVARDQQAMEAAAESFSSLLQVDSLEAADKKIDELAASGKLDPALLLMMAKAYAGSKETNITQEEVKDVMAHLYFKAKESFAQQAPKEVRILKYLLTVDSEADRAQLLEQAFEPGAELEGADVDYLCTTPMLLLNTVENVLALYDSSRGRGTMAGDAASLMSPEVIERLRELQKMIKRKYIMPATVAACFVGLFLFFVLFNGHGRADSSSSGSSGSSKVGRSSKASRSPASRTTAAAADGSGSGSNASKQKPVAGQPGAAQPKMVTYRVVKELPHDPSAFLQGLQFDRRCDAPDKCRDVFWESTGLRGQSTLREVDLETGQVLRSKALPERDFGEGVTRLGDRLYQVTWMSGRAWSYAVGNFDDAKEITTPLKDGWGITSDGTHLIVGDSSETLYWLDPATLEVARKVTVTDNGQPVKWLNELEWVEGLIWGNVWQTDCIAQVDPATGAVVGWLRATGLHARALGAAQADAEAAKVGGKPAAAARNGPPEVLNGVAYDEDSGRLFITGKLWPRIYQIETAEVAADAAADALALARKQCIVHHPAAMLVPLEGAAAVVWPALALITALAATVLIVRRQSSRLAPAGADASGRQLAPIPNPFPWWSDLVLEVTLSSDFPDTVKLHAQHGPLFWWRFLGRRVLMVGTYEAAMALLKGEHDIVEADYPDSVKAMLGPFGMVNTYGKDHTRLKRLMQAAFTPKAIRGYLPRMQASAEEAVAKWEKQGLIHAYEEMKWWTFRVAVELIVGFDQSWVSEEGFPVANELFRVWLEGLFSFPVAIPGTAFARGMKARAALMRRIHASLDLLEAQQAQQEGAAKAVGRGTGQLADSGTNGTTANGTSESHSVGAGDVVGNGAANGTGASWAGEQLTALDLLMRSRDENGKGVSRDMAADSVLTLLFAGHDTSATSLTRILWHLHAHPEAEARLREEQAEVLAKHGPQLTEAALEDMRYTDGVIKEVLRVTPIIQGFPRVALQDFELCGHLVPKGTRLQCSLNQPLRTDARWAGEEDPQAFKPERWLTPAGQKTGAWIPFGGGARMCLGYVLAKAEMKVLLACIYRRHRVVLQEPDEPWARFPLARPKHGMPARFEVAEAVHEE</sequence>
<keyword evidence="1" id="KW-0349">Heme</keyword>
<dbReference type="SUPFAM" id="SSF50969">
    <property type="entry name" value="YVTN repeat-like/Quinoprotein amine dehydrogenase"/>
    <property type="match status" value="1"/>
</dbReference>
<dbReference type="GO" id="GO:0016603">
    <property type="term" value="F:glutaminyl-peptide cyclotransferase activity"/>
    <property type="evidence" value="ECO:0007669"/>
    <property type="project" value="InterPro"/>
</dbReference>
<evidence type="ECO:0000313" key="4">
    <source>
        <dbReference type="EMBL" id="PRW50773.1"/>
    </source>
</evidence>
<dbReference type="InterPro" id="IPR007788">
    <property type="entry name" value="QCT"/>
</dbReference>
<feature type="binding site" description="axial binding residue" evidence="1">
    <location>
        <position position="1267"/>
    </location>
    <ligand>
        <name>heme</name>
        <dbReference type="ChEBI" id="CHEBI:30413"/>
    </ligand>
    <ligandPart>
        <name>Fe</name>
        <dbReference type="ChEBI" id="CHEBI:18248"/>
    </ligandPart>
</feature>
<name>A0A2P6TN73_CHLSO</name>
<dbReference type="GO" id="GO:0020037">
    <property type="term" value="F:heme binding"/>
    <property type="evidence" value="ECO:0007669"/>
    <property type="project" value="InterPro"/>
</dbReference>